<organism evidence="1 2">
    <name type="scientific">Naegleria lovaniensis</name>
    <name type="common">Amoeba</name>
    <dbReference type="NCBI Taxonomy" id="51637"/>
    <lineage>
        <taxon>Eukaryota</taxon>
        <taxon>Discoba</taxon>
        <taxon>Heterolobosea</taxon>
        <taxon>Tetramitia</taxon>
        <taxon>Eutetramitia</taxon>
        <taxon>Vahlkampfiidae</taxon>
        <taxon>Naegleria</taxon>
    </lineage>
</organism>
<evidence type="ECO:0000313" key="2">
    <source>
        <dbReference type="Proteomes" id="UP000816034"/>
    </source>
</evidence>
<dbReference type="Proteomes" id="UP000816034">
    <property type="component" value="Unassembled WGS sequence"/>
</dbReference>
<keyword evidence="2" id="KW-1185">Reference proteome</keyword>
<evidence type="ECO:0000313" key="1">
    <source>
        <dbReference type="EMBL" id="KAG2393914.1"/>
    </source>
</evidence>
<dbReference type="RefSeq" id="XP_044555808.1">
    <property type="nucleotide sequence ID" value="XM_044693232.1"/>
</dbReference>
<comment type="caution">
    <text evidence="1">The sequence shown here is derived from an EMBL/GenBank/DDBJ whole genome shotgun (WGS) entry which is preliminary data.</text>
</comment>
<dbReference type="EMBL" id="PYSW02000001">
    <property type="protein sequence ID" value="KAG2393914.1"/>
    <property type="molecule type" value="Genomic_DNA"/>
</dbReference>
<dbReference type="GeneID" id="68096133"/>
<sequence length="456" mass="53579">MSQPTPLIHDTNEFIDIFHYIFQFMEIRDIYPLRNVSLFFLRLIEQLKKYYIRPVYEIGVVSCHQDQLQSFVRQILQSKSGLIPSMTDEDRQAMQREVFIELNDGDRLVDIRSNDSTSIQIFERIEKQLIFKQDRFRVIFFPMLCKSEATLAVDELNRLEGFIFLKQETLDAYKQMPTGCQFCATFLNDGFTFEMQEPILVTTGNATLKTNESLAVKKRDQDIISLIKMPVKSFGYFRMEKGANSEQVQKTLLDCTMYIMQHSNRCLQLDHSQYSNRISEQDTKNNSTMKLIEILTYIATSKMKHPQLVEFVTKLFQNRYSYYNLLMTNDTKYFTKRICFFHLPYNLQFKLLKEFYGALMHSHGSLLINKGKCQVSHVTLEPGQDCLEVYFLQECAEQVPGRYSYVYNIVMKPYATRVRFYLSSEKVEFISQRATSVELKEWGQHPTKSSNVCLLA</sequence>
<proteinExistence type="predicted"/>
<dbReference type="AlphaFoldDB" id="A0AA88H0C0"/>
<name>A0AA88H0C0_NAELO</name>
<accession>A0AA88H0C0</accession>
<protein>
    <submittedName>
        <fullName evidence="1">Uncharacterized protein</fullName>
    </submittedName>
</protein>
<reference evidence="1 2" key="1">
    <citation type="journal article" date="2018" name="BMC Genomics">
        <title>The genome of Naegleria lovaniensis, the basis for a comparative approach to unravel pathogenicity factors of the human pathogenic amoeba N. fowleri.</title>
        <authorList>
            <person name="Liechti N."/>
            <person name="Schurch N."/>
            <person name="Bruggmann R."/>
            <person name="Wittwer M."/>
        </authorList>
    </citation>
    <scope>NUCLEOTIDE SEQUENCE [LARGE SCALE GENOMIC DNA]</scope>
    <source>
        <strain evidence="1 2">ATCC 30569</strain>
    </source>
</reference>
<gene>
    <name evidence="1" type="ORF">C9374_003678</name>
</gene>